<accession>A0A9N9MK65</accession>
<feature type="chain" id="PRO_5040206779" evidence="1">
    <location>
        <begin position="18"/>
        <end position="130"/>
    </location>
</feature>
<organism evidence="2 3">
    <name type="scientific">Ceutorhynchus assimilis</name>
    <name type="common">cabbage seed weevil</name>
    <dbReference type="NCBI Taxonomy" id="467358"/>
    <lineage>
        <taxon>Eukaryota</taxon>
        <taxon>Metazoa</taxon>
        <taxon>Ecdysozoa</taxon>
        <taxon>Arthropoda</taxon>
        <taxon>Hexapoda</taxon>
        <taxon>Insecta</taxon>
        <taxon>Pterygota</taxon>
        <taxon>Neoptera</taxon>
        <taxon>Endopterygota</taxon>
        <taxon>Coleoptera</taxon>
        <taxon>Polyphaga</taxon>
        <taxon>Cucujiformia</taxon>
        <taxon>Curculionidae</taxon>
        <taxon>Ceutorhynchinae</taxon>
        <taxon>Ceutorhynchus</taxon>
    </lineage>
</organism>
<dbReference type="Pfam" id="PF00090">
    <property type="entry name" value="TSP_1"/>
    <property type="match status" value="1"/>
</dbReference>
<gene>
    <name evidence="2" type="ORF">CEUTPL_LOCUS4604</name>
</gene>
<evidence type="ECO:0000313" key="2">
    <source>
        <dbReference type="EMBL" id="CAG9763956.1"/>
    </source>
</evidence>
<protein>
    <submittedName>
        <fullName evidence="2">Uncharacterized protein</fullName>
    </submittedName>
</protein>
<feature type="signal peptide" evidence="1">
    <location>
        <begin position="1"/>
        <end position="17"/>
    </location>
</feature>
<dbReference type="OrthoDB" id="5989160at2759"/>
<dbReference type="PROSITE" id="PS50092">
    <property type="entry name" value="TSP1"/>
    <property type="match status" value="1"/>
</dbReference>
<dbReference type="Proteomes" id="UP001152799">
    <property type="component" value="Chromosome 16"/>
</dbReference>
<proteinExistence type="predicted"/>
<dbReference type="EMBL" id="OU892292">
    <property type="protein sequence ID" value="CAG9763956.1"/>
    <property type="molecule type" value="Genomic_DNA"/>
</dbReference>
<keyword evidence="3" id="KW-1185">Reference proteome</keyword>
<dbReference type="AlphaFoldDB" id="A0A9N9MK65"/>
<keyword evidence="1" id="KW-0732">Signal</keyword>
<dbReference type="InterPro" id="IPR000884">
    <property type="entry name" value="TSP1_rpt"/>
</dbReference>
<name>A0A9N9MK65_9CUCU</name>
<dbReference type="SUPFAM" id="SSF82895">
    <property type="entry name" value="TSP-1 type 1 repeat"/>
    <property type="match status" value="1"/>
</dbReference>
<dbReference type="Gene3D" id="2.20.100.10">
    <property type="entry name" value="Thrombospondin type-1 (TSP1) repeat"/>
    <property type="match status" value="1"/>
</dbReference>
<sequence length="130" mass="14964">MKLSILIVALCLTTIECPQPLQDIKAGLNLLRHEPNSDSEAGTSFDYIKKVLLRFLSTLKRDKRTTAQTKKSQWRKWTDWSPCSVTCGKGRSIRWRHCKARCQNLETEMEEVACQLPECPKKLFGLIKLL</sequence>
<dbReference type="InterPro" id="IPR036383">
    <property type="entry name" value="TSP1_rpt_sf"/>
</dbReference>
<dbReference type="SMART" id="SM00209">
    <property type="entry name" value="TSP1"/>
    <property type="match status" value="1"/>
</dbReference>
<reference evidence="2" key="1">
    <citation type="submission" date="2022-01" db="EMBL/GenBank/DDBJ databases">
        <authorList>
            <person name="King R."/>
        </authorList>
    </citation>
    <scope>NUCLEOTIDE SEQUENCE</scope>
</reference>
<evidence type="ECO:0000313" key="3">
    <source>
        <dbReference type="Proteomes" id="UP001152799"/>
    </source>
</evidence>
<evidence type="ECO:0000256" key="1">
    <source>
        <dbReference type="SAM" id="SignalP"/>
    </source>
</evidence>